<keyword evidence="6" id="KW-0539">Nucleus</keyword>
<dbReference type="GO" id="GO:0005634">
    <property type="term" value="C:nucleus"/>
    <property type="evidence" value="ECO:0007669"/>
    <property type="project" value="UniProtKB-SubCell"/>
</dbReference>
<dbReference type="EMBL" id="QGMF01000268">
    <property type="protein sequence ID" value="TVY17314.1"/>
    <property type="molecule type" value="Genomic_DNA"/>
</dbReference>
<dbReference type="GO" id="GO:0000981">
    <property type="term" value="F:DNA-binding transcription factor activity, RNA polymerase II-specific"/>
    <property type="evidence" value="ECO:0007669"/>
    <property type="project" value="InterPro"/>
</dbReference>
<dbReference type="SMART" id="SM00906">
    <property type="entry name" value="Fungal_trans"/>
    <property type="match status" value="1"/>
</dbReference>
<dbReference type="PANTHER" id="PTHR47338:SF3">
    <property type="entry name" value="C6 FINGER DOMAIN TRANSCRIPTION FACTOR DBAA-RELATED"/>
    <property type="match status" value="1"/>
</dbReference>
<dbReference type="InterPro" id="IPR007219">
    <property type="entry name" value="XnlR_reg_dom"/>
</dbReference>
<gene>
    <name evidence="8" type="primary">ctnR_1</name>
    <name evidence="8" type="ORF">LARI1_G003634</name>
</gene>
<evidence type="ECO:0000256" key="5">
    <source>
        <dbReference type="ARBA" id="ARBA00023163"/>
    </source>
</evidence>
<evidence type="ECO:0000313" key="9">
    <source>
        <dbReference type="Proteomes" id="UP000469559"/>
    </source>
</evidence>
<organism evidence="8 9">
    <name type="scientific">Lachnellula arida</name>
    <dbReference type="NCBI Taxonomy" id="1316785"/>
    <lineage>
        <taxon>Eukaryota</taxon>
        <taxon>Fungi</taxon>
        <taxon>Dikarya</taxon>
        <taxon>Ascomycota</taxon>
        <taxon>Pezizomycotina</taxon>
        <taxon>Leotiomycetes</taxon>
        <taxon>Helotiales</taxon>
        <taxon>Lachnaceae</taxon>
        <taxon>Lachnellula</taxon>
    </lineage>
</organism>
<dbReference type="Proteomes" id="UP000469559">
    <property type="component" value="Unassembled WGS sequence"/>
</dbReference>
<keyword evidence="4" id="KW-0238">DNA-binding</keyword>
<evidence type="ECO:0000313" key="8">
    <source>
        <dbReference type="EMBL" id="TVY17314.1"/>
    </source>
</evidence>
<protein>
    <submittedName>
        <fullName evidence="8">Citrinin biosynthesis transcriptional activator ctnR</fullName>
    </submittedName>
</protein>
<sequence>MWTLATSVSVQFQHLQNQLYQDTKLMLESLSATNHTHSPAGIEQVQAFVLVTKYESMKAPKQQAYLTAGRAVRLVQLMRLHEIDSPSAYATTVPTKSFLETEEQRRVFWMSYFLDTFLTMLNCLPLTTNEHVVFIRLPAPEEEFQCSQNVLGNFLSAAIFEQSPQTQSSFIQWAIFANISERSLFYGQQHNISTFYGGAPVDYSIQYQWLDDILTARLQILSQYNPSPTETHDPILLFTSIIGQVAIMALCKGMEVKLAADSDGGTSVVACQLRALTAATQIVKFAKALTGFPIFKASSALFKIHPLMPVTLGFCAGYFYENRLYHPSFKSHLQELLNVLRQLKNVSDPSQSYLDLLELPEIVGTGTLP</sequence>
<dbReference type="PANTHER" id="PTHR47338">
    <property type="entry name" value="ZN(II)2CYS6 TRANSCRIPTION FACTOR (EUROFUNG)-RELATED"/>
    <property type="match status" value="1"/>
</dbReference>
<keyword evidence="9" id="KW-1185">Reference proteome</keyword>
<evidence type="ECO:0000259" key="7">
    <source>
        <dbReference type="SMART" id="SM00906"/>
    </source>
</evidence>
<dbReference type="GO" id="GO:0006351">
    <property type="term" value="P:DNA-templated transcription"/>
    <property type="evidence" value="ECO:0007669"/>
    <property type="project" value="InterPro"/>
</dbReference>
<name>A0A8T9BBB4_9HELO</name>
<reference evidence="8 9" key="1">
    <citation type="submission" date="2018-05" db="EMBL/GenBank/DDBJ databases">
        <title>Whole genome sequencing for identification of molecular markers to develop diagnostic detection tools for the regulated plant pathogen Lachnellula willkommii.</title>
        <authorList>
            <person name="Giroux E."/>
            <person name="Bilodeau G."/>
        </authorList>
    </citation>
    <scope>NUCLEOTIDE SEQUENCE [LARGE SCALE GENOMIC DNA]</scope>
    <source>
        <strain evidence="8 9">CBS 203.66</strain>
    </source>
</reference>
<dbReference type="Pfam" id="PF04082">
    <property type="entry name" value="Fungal_trans"/>
    <property type="match status" value="1"/>
</dbReference>
<dbReference type="GO" id="GO:0003677">
    <property type="term" value="F:DNA binding"/>
    <property type="evidence" value="ECO:0007669"/>
    <property type="project" value="UniProtKB-KW"/>
</dbReference>
<keyword evidence="3" id="KW-0805">Transcription regulation</keyword>
<proteinExistence type="predicted"/>
<comment type="caution">
    <text evidence="8">The sequence shown here is derived from an EMBL/GenBank/DDBJ whole genome shotgun (WGS) entry which is preliminary data.</text>
</comment>
<keyword evidence="2" id="KW-0479">Metal-binding</keyword>
<dbReference type="CDD" id="cd12148">
    <property type="entry name" value="fungal_TF_MHR"/>
    <property type="match status" value="1"/>
</dbReference>
<dbReference type="OrthoDB" id="3533724at2759"/>
<accession>A0A8T9BBB4</accession>
<dbReference type="AlphaFoldDB" id="A0A8T9BBB4"/>
<feature type="domain" description="Xylanolytic transcriptional activator regulatory" evidence="7">
    <location>
        <begin position="64"/>
        <end position="144"/>
    </location>
</feature>
<evidence type="ECO:0000256" key="4">
    <source>
        <dbReference type="ARBA" id="ARBA00023125"/>
    </source>
</evidence>
<evidence type="ECO:0000256" key="3">
    <source>
        <dbReference type="ARBA" id="ARBA00023015"/>
    </source>
</evidence>
<dbReference type="InterPro" id="IPR050815">
    <property type="entry name" value="TF_fung"/>
</dbReference>
<evidence type="ECO:0000256" key="6">
    <source>
        <dbReference type="ARBA" id="ARBA00023242"/>
    </source>
</evidence>
<dbReference type="GO" id="GO:0008270">
    <property type="term" value="F:zinc ion binding"/>
    <property type="evidence" value="ECO:0007669"/>
    <property type="project" value="InterPro"/>
</dbReference>
<evidence type="ECO:0000256" key="2">
    <source>
        <dbReference type="ARBA" id="ARBA00022723"/>
    </source>
</evidence>
<comment type="subcellular location">
    <subcellularLocation>
        <location evidence="1">Nucleus</location>
    </subcellularLocation>
</comment>
<keyword evidence="5" id="KW-0804">Transcription</keyword>
<evidence type="ECO:0000256" key="1">
    <source>
        <dbReference type="ARBA" id="ARBA00004123"/>
    </source>
</evidence>